<dbReference type="EMBL" id="DMBR01000383">
    <property type="protein sequence ID" value="HAE95412.1"/>
    <property type="molecule type" value="Genomic_DNA"/>
</dbReference>
<evidence type="ECO:0000256" key="2">
    <source>
        <dbReference type="ARBA" id="ARBA00004664"/>
    </source>
</evidence>
<dbReference type="HAMAP" id="MF_00135">
    <property type="entry name" value="PRAI"/>
    <property type="match status" value="1"/>
</dbReference>
<reference evidence="12 13" key="1">
    <citation type="journal article" date="2014" name="Antonie Van Leeuwenhoek">
        <title>Hyphomonas beringensis sp. nov. and Hyphomonas chukchiensis sp. nov., isolated from surface seawater of the Bering Sea and Chukchi Sea.</title>
        <authorList>
            <person name="Li C."/>
            <person name="Lai Q."/>
            <person name="Li G."/>
            <person name="Dong C."/>
            <person name="Wang J."/>
            <person name="Liao Y."/>
            <person name="Shao Z."/>
        </authorList>
    </citation>
    <scope>NUCLEOTIDE SEQUENCE [LARGE SCALE GENOMIC DNA]</scope>
    <source>
        <strain evidence="12 13">22II1-22F38</strain>
    </source>
</reference>
<keyword evidence="8 9" id="KW-0413">Isomerase</keyword>
<comment type="catalytic activity">
    <reaction evidence="1 9">
        <text>N-(5-phospho-beta-D-ribosyl)anthranilate = 1-(2-carboxyphenylamino)-1-deoxy-D-ribulose 5-phosphate</text>
        <dbReference type="Rhea" id="RHEA:21540"/>
        <dbReference type="ChEBI" id="CHEBI:18277"/>
        <dbReference type="ChEBI" id="CHEBI:58613"/>
        <dbReference type="EC" id="5.3.1.24"/>
    </reaction>
</comment>
<proteinExistence type="inferred from homology"/>
<name>A0A059E9U1_9PROT</name>
<dbReference type="EC" id="5.3.1.24" evidence="3 9"/>
<sequence>MTQVKICGLTDPDLVRHAAQSGADWIGFVFAEASPRFVTEPAAASLLMQVGPARPVALLVDPVDEQIDRIVGLGFPILQLHGQETPDRVADIKARTGKEIWKAIGVAEADDLVRVGDYAAADRLLIDAKPPKGADRTGGHGLAFDWNLLSAWTAPRPWLLAGGLNPGNVADAIRLTGAPAVDVSSGVERRKGVKDRDLVSEFLSAAKHS</sequence>
<dbReference type="PATRIC" id="fig|1280948.3.peg.977"/>
<dbReference type="EMBL" id="AWFH01000004">
    <property type="protein sequence ID" value="KCZ64398.1"/>
    <property type="molecule type" value="Genomic_DNA"/>
</dbReference>
<dbReference type="PANTHER" id="PTHR42894">
    <property type="entry name" value="N-(5'-PHOSPHORIBOSYL)ANTHRANILATE ISOMERASE"/>
    <property type="match status" value="1"/>
</dbReference>
<dbReference type="UniPathway" id="UPA00035">
    <property type="reaction ID" value="UER00042"/>
</dbReference>
<dbReference type="OrthoDB" id="9796196at2"/>
<evidence type="ECO:0000313" key="11">
    <source>
        <dbReference type="EMBL" id="HAE95412.1"/>
    </source>
</evidence>
<dbReference type="Proteomes" id="UP000259173">
    <property type="component" value="Unassembled WGS sequence"/>
</dbReference>
<dbReference type="InterPro" id="IPR013785">
    <property type="entry name" value="Aldolase_TIM"/>
</dbReference>
<comment type="pathway">
    <text evidence="2 9">Amino-acid biosynthesis; L-tryptophan biosynthesis; L-tryptophan from chorismate: step 3/5.</text>
</comment>
<evidence type="ECO:0000259" key="10">
    <source>
        <dbReference type="Pfam" id="PF00697"/>
    </source>
</evidence>
<gene>
    <name evidence="9" type="primary">trpF</name>
    <name evidence="11" type="ORF">DCG65_12690</name>
    <name evidence="12" type="ORF">HY36_13685</name>
</gene>
<dbReference type="NCBIfam" id="NF002295">
    <property type="entry name" value="PRK01222.1-1"/>
    <property type="match status" value="1"/>
</dbReference>
<dbReference type="GO" id="GO:0004640">
    <property type="term" value="F:phosphoribosylanthranilate isomerase activity"/>
    <property type="evidence" value="ECO:0007669"/>
    <property type="project" value="UniProtKB-UniRule"/>
</dbReference>
<evidence type="ECO:0000256" key="9">
    <source>
        <dbReference type="HAMAP-Rule" id="MF_00135"/>
    </source>
</evidence>
<evidence type="ECO:0000256" key="1">
    <source>
        <dbReference type="ARBA" id="ARBA00001164"/>
    </source>
</evidence>
<evidence type="ECO:0000313" key="13">
    <source>
        <dbReference type="Proteomes" id="UP000024547"/>
    </source>
</evidence>
<dbReference type="AlphaFoldDB" id="A0A059E9U1"/>
<dbReference type="Pfam" id="PF00697">
    <property type="entry name" value="PRAI"/>
    <property type="match status" value="1"/>
</dbReference>
<reference evidence="11 14" key="2">
    <citation type="journal article" date="2018" name="Nat. Biotechnol.">
        <title>A standardized bacterial taxonomy based on genome phylogeny substantially revises the tree of life.</title>
        <authorList>
            <person name="Parks D.H."/>
            <person name="Chuvochina M."/>
            <person name="Waite D.W."/>
            <person name="Rinke C."/>
            <person name="Skarshewski A."/>
            <person name="Chaumeil P.A."/>
            <person name="Hugenholtz P."/>
        </authorList>
    </citation>
    <scope>NUCLEOTIDE SEQUENCE [LARGE SCALE GENOMIC DNA]</scope>
    <source>
        <strain evidence="11">UBA8557</strain>
    </source>
</reference>
<dbReference type="STRING" id="1280948.HY36_13685"/>
<dbReference type="InterPro" id="IPR001240">
    <property type="entry name" value="PRAI_dom"/>
</dbReference>
<dbReference type="InterPro" id="IPR044643">
    <property type="entry name" value="TrpF_fam"/>
</dbReference>
<organism evidence="12 13">
    <name type="scientific">Hyphomonas atlantica</name>
    <dbReference type="NCBI Taxonomy" id="1280948"/>
    <lineage>
        <taxon>Bacteria</taxon>
        <taxon>Pseudomonadati</taxon>
        <taxon>Pseudomonadota</taxon>
        <taxon>Alphaproteobacteria</taxon>
        <taxon>Hyphomonadales</taxon>
        <taxon>Hyphomonadaceae</taxon>
        <taxon>Hyphomonas</taxon>
    </lineage>
</organism>
<evidence type="ECO:0000256" key="7">
    <source>
        <dbReference type="ARBA" id="ARBA00023141"/>
    </source>
</evidence>
<keyword evidence="6 9" id="KW-0822">Tryptophan biosynthesis</keyword>
<dbReference type="SUPFAM" id="SSF51366">
    <property type="entry name" value="Ribulose-phoshate binding barrel"/>
    <property type="match status" value="1"/>
</dbReference>
<dbReference type="Gene3D" id="3.20.20.70">
    <property type="entry name" value="Aldolase class I"/>
    <property type="match status" value="1"/>
</dbReference>
<dbReference type="GO" id="GO:0000162">
    <property type="term" value="P:L-tryptophan biosynthetic process"/>
    <property type="evidence" value="ECO:0007669"/>
    <property type="project" value="UniProtKB-UniRule"/>
</dbReference>
<keyword evidence="13" id="KW-1185">Reference proteome</keyword>
<comment type="caution">
    <text evidence="12">The sequence shown here is derived from an EMBL/GenBank/DDBJ whole genome shotgun (WGS) entry which is preliminary data.</text>
</comment>
<accession>A0A059E9U1</accession>
<dbReference type="PANTHER" id="PTHR42894:SF1">
    <property type="entry name" value="N-(5'-PHOSPHORIBOSYL)ANTHRANILATE ISOMERASE"/>
    <property type="match status" value="1"/>
</dbReference>
<comment type="similarity">
    <text evidence="9">Belongs to the TrpF family.</text>
</comment>
<evidence type="ECO:0000313" key="14">
    <source>
        <dbReference type="Proteomes" id="UP000259173"/>
    </source>
</evidence>
<protein>
    <recommendedName>
        <fullName evidence="4 9">N-(5'-phosphoribosyl)anthranilate isomerase</fullName>
        <shortName evidence="9">PRAI</shortName>
        <ecNumber evidence="3 9">5.3.1.24</ecNumber>
    </recommendedName>
</protein>
<evidence type="ECO:0000313" key="12">
    <source>
        <dbReference type="EMBL" id="KCZ64398.1"/>
    </source>
</evidence>
<dbReference type="Proteomes" id="UP000024547">
    <property type="component" value="Unassembled WGS sequence"/>
</dbReference>
<dbReference type="eggNOG" id="COG0135">
    <property type="taxonomic scope" value="Bacteria"/>
</dbReference>
<evidence type="ECO:0000256" key="8">
    <source>
        <dbReference type="ARBA" id="ARBA00023235"/>
    </source>
</evidence>
<evidence type="ECO:0000256" key="3">
    <source>
        <dbReference type="ARBA" id="ARBA00012572"/>
    </source>
</evidence>
<dbReference type="CDD" id="cd00405">
    <property type="entry name" value="PRAI"/>
    <property type="match status" value="1"/>
</dbReference>
<dbReference type="RefSeq" id="WP_035549250.1">
    <property type="nucleotide sequence ID" value="NZ_AWFH01000004.1"/>
</dbReference>
<keyword evidence="7 9" id="KW-0057">Aromatic amino acid biosynthesis</keyword>
<evidence type="ECO:0000256" key="5">
    <source>
        <dbReference type="ARBA" id="ARBA00022605"/>
    </source>
</evidence>
<dbReference type="InterPro" id="IPR011060">
    <property type="entry name" value="RibuloseP-bd_barrel"/>
</dbReference>
<evidence type="ECO:0000256" key="6">
    <source>
        <dbReference type="ARBA" id="ARBA00022822"/>
    </source>
</evidence>
<keyword evidence="5 9" id="KW-0028">Amino-acid biosynthesis</keyword>
<feature type="domain" description="N-(5'phosphoribosyl) anthranilate isomerase (PRAI)" evidence="10">
    <location>
        <begin position="4"/>
        <end position="204"/>
    </location>
</feature>
<evidence type="ECO:0000256" key="4">
    <source>
        <dbReference type="ARBA" id="ARBA00022272"/>
    </source>
</evidence>